<keyword evidence="2" id="KW-1185">Reference proteome</keyword>
<comment type="caution">
    <text evidence="1">The sequence shown here is derived from an EMBL/GenBank/DDBJ whole genome shotgun (WGS) entry which is preliminary data.</text>
</comment>
<dbReference type="AlphaFoldDB" id="A0A2D0KWX6"/>
<evidence type="ECO:0000313" key="2">
    <source>
        <dbReference type="Proteomes" id="UP000221101"/>
    </source>
</evidence>
<dbReference type="Proteomes" id="UP000221101">
    <property type="component" value="Unassembled WGS sequence"/>
</dbReference>
<reference evidence="1 2" key="1">
    <citation type="journal article" date="2017" name="Nat. Microbiol.">
        <title>Natural product diversity associated with the nematode symbionts Photorhabdus and Xenorhabdus.</title>
        <authorList>
            <person name="Tobias N.J."/>
            <person name="Wolff H."/>
            <person name="Djahanschiri B."/>
            <person name="Grundmann F."/>
            <person name="Kronenwerth M."/>
            <person name="Shi Y.M."/>
            <person name="Simonyi S."/>
            <person name="Grun P."/>
            <person name="Shapiro-Ilan D."/>
            <person name="Pidot S.J."/>
            <person name="Stinear T.P."/>
            <person name="Ebersberger I."/>
            <person name="Bode H.B."/>
        </authorList>
    </citation>
    <scope>NUCLEOTIDE SEQUENCE [LARGE SCALE GENOMIC DNA]</scope>
    <source>
        <strain evidence="1 2">DSM 17907</strain>
    </source>
</reference>
<protein>
    <submittedName>
        <fullName evidence="1">Uncharacterized protein</fullName>
    </submittedName>
</protein>
<name>A0A2D0KWX6_9GAMM</name>
<organism evidence="1 2">
    <name type="scientific">Xenorhabdus kozodoii</name>
    <dbReference type="NCBI Taxonomy" id="351676"/>
    <lineage>
        <taxon>Bacteria</taxon>
        <taxon>Pseudomonadati</taxon>
        <taxon>Pseudomonadota</taxon>
        <taxon>Gammaproteobacteria</taxon>
        <taxon>Enterobacterales</taxon>
        <taxon>Morganellaceae</taxon>
        <taxon>Xenorhabdus</taxon>
    </lineage>
</organism>
<sequence>MTQSTLLERKRKAFIHVKLNALQKEHGCHSVIVKAGKFNYQLDLDEEILNTALILFFELDVMAEIRNIAEAEKLLVDSYNSFYTKFGNLTEEGNEFMNEILKLIAKKTEPINGDNNEK</sequence>
<dbReference type="EMBL" id="NJCX01000061">
    <property type="protein sequence ID" value="PHM67912.1"/>
    <property type="molecule type" value="Genomic_DNA"/>
</dbReference>
<proteinExistence type="predicted"/>
<dbReference type="RefSeq" id="WP_099143491.1">
    <property type="nucleotide sequence ID" value="NZ_CAWNOR010000099.1"/>
</dbReference>
<gene>
    <name evidence="1" type="ORF">Xkoz_03798</name>
</gene>
<dbReference type="OrthoDB" id="6444938at2"/>
<evidence type="ECO:0000313" key="1">
    <source>
        <dbReference type="EMBL" id="PHM67912.1"/>
    </source>
</evidence>
<accession>A0A2D0KWX6</accession>